<accession>A0A242N507</accession>
<evidence type="ECO:0000313" key="2">
    <source>
        <dbReference type="Proteomes" id="UP000195221"/>
    </source>
</evidence>
<protein>
    <submittedName>
        <fullName evidence="1">Uncharacterized protein</fullName>
    </submittedName>
</protein>
<proteinExistence type="predicted"/>
<gene>
    <name evidence="1" type="ORF">PAMC26577_03915</name>
</gene>
<comment type="caution">
    <text evidence="1">The sequence shown here is derived from an EMBL/GenBank/DDBJ whole genome shotgun (WGS) entry which is preliminary data.</text>
</comment>
<dbReference type="RefSeq" id="WP_256701203.1">
    <property type="nucleotide sequence ID" value="NZ_MSRG01000049.1"/>
</dbReference>
<dbReference type="AlphaFoldDB" id="A0A242N507"/>
<dbReference type="Proteomes" id="UP000195221">
    <property type="component" value="Unassembled WGS sequence"/>
</dbReference>
<dbReference type="EMBL" id="NBTZ01000022">
    <property type="protein sequence ID" value="OTP78748.1"/>
    <property type="molecule type" value="Genomic_DNA"/>
</dbReference>
<reference evidence="1 2" key="1">
    <citation type="submission" date="2017-03" db="EMBL/GenBank/DDBJ databases">
        <title>Genome analysis of strain PAMC 26577.</title>
        <authorList>
            <person name="Oh H.-M."/>
            <person name="Yang J.-A."/>
        </authorList>
    </citation>
    <scope>NUCLEOTIDE SEQUENCE [LARGE SCALE GENOMIC DNA]</scope>
    <source>
        <strain evidence="1 2">PAMC 26577</strain>
    </source>
</reference>
<name>A0A242N507_CABSO</name>
<organism evidence="1 2">
    <name type="scientific">Caballeronia sordidicola</name>
    <name type="common">Burkholderia sordidicola</name>
    <dbReference type="NCBI Taxonomy" id="196367"/>
    <lineage>
        <taxon>Bacteria</taxon>
        <taxon>Pseudomonadati</taxon>
        <taxon>Pseudomonadota</taxon>
        <taxon>Betaproteobacteria</taxon>
        <taxon>Burkholderiales</taxon>
        <taxon>Burkholderiaceae</taxon>
        <taxon>Caballeronia</taxon>
    </lineage>
</organism>
<evidence type="ECO:0000313" key="1">
    <source>
        <dbReference type="EMBL" id="OTP78748.1"/>
    </source>
</evidence>
<sequence length="44" mass="5390">MNREDGIDYEFFMNEIRCDTLRLVERFALRWMHASARAVRVQSR</sequence>